<keyword evidence="3 10" id="KW-0554">One-carbon metabolism</keyword>
<dbReference type="PROSITE" id="PS00376">
    <property type="entry name" value="ADOMET_SYNTHASE_1"/>
    <property type="match status" value="1"/>
</dbReference>
<evidence type="ECO:0000256" key="5">
    <source>
        <dbReference type="ARBA" id="ARBA00022723"/>
    </source>
</evidence>
<reference evidence="16 17" key="1">
    <citation type="journal article" date="2012" name="J. Bacteriol.">
        <title>Draft Genome Sequences of Four Axenic Mycoplasma genitalium Strains Isolated from Denmark, Japan, and Australia.</title>
        <authorList>
            <person name="McGowin C.L."/>
            <person name="Ma L."/>
            <person name="Jensen J.S."/>
            <person name="Mancuso M.M."/>
            <person name="Hamasuna R."/>
            <person name="Adegboye D."/>
            <person name="Martin D.H."/>
        </authorList>
    </citation>
    <scope>NUCLEOTIDE SEQUENCE [LARGE SCALE GENOMIC DNA]</scope>
    <source>
        <strain evidence="16 17">M6320</strain>
    </source>
</reference>
<keyword evidence="6 10" id="KW-0547">Nucleotide-binding</keyword>
<dbReference type="Pfam" id="PF00438">
    <property type="entry name" value="S-AdoMet_synt_N"/>
    <property type="match status" value="1"/>
</dbReference>
<dbReference type="SUPFAM" id="SSF55973">
    <property type="entry name" value="S-adenosylmethionine synthetase"/>
    <property type="match status" value="3"/>
</dbReference>
<dbReference type="GO" id="GO:0006556">
    <property type="term" value="P:S-adenosylmethionine biosynthetic process"/>
    <property type="evidence" value="ECO:0007669"/>
    <property type="project" value="UniProtKB-UniRule"/>
</dbReference>
<evidence type="ECO:0000256" key="8">
    <source>
        <dbReference type="ARBA" id="ARBA00022842"/>
    </source>
</evidence>
<dbReference type="PIRSF" id="PIRSF000497">
    <property type="entry name" value="MAT"/>
    <property type="match status" value="1"/>
</dbReference>
<comment type="cofactor">
    <cofactor evidence="10">
        <name>K(+)</name>
        <dbReference type="ChEBI" id="CHEBI:29103"/>
    </cofactor>
    <text evidence="10">Binds 1 potassium ion per subunit.</text>
</comment>
<feature type="binding site" description="in other chain" evidence="10">
    <location>
        <begin position="241"/>
        <end position="242"/>
    </location>
    <ligand>
        <name>ATP</name>
        <dbReference type="ChEBI" id="CHEBI:30616"/>
        <note>ligand shared between two neighboring subunits</note>
    </ligand>
</feature>
<evidence type="ECO:0000259" key="15">
    <source>
        <dbReference type="Pfam" id="PF02773"/>
    </source>
</evidence>
<evidence type="ECO:0000259" key="14">
    <source>
        <dbReference type="Pfam" id="PF02772"/>
    </source>
</evidence>
<feature type="binding site" description="in other chain" evidence="10">
    <location>
        <begin position="160"/>
        <end position="162"/>
    </location>
    <ligand>
        <name>ATP</name>
        <dbReference type="ChEBI" id="CHEBI:30616"/>
        <note>ligand shared between two neighboring subunits</note>
    </ligand>
</feature>
<keyword evidence="4 10" id="KW-0808">Transferase</keyword>
<comment type="caution">
    <text evidence="10">Lacks conserved residue(s) required for the propagation of feature annotation.</text>
</comment>
<dbReference type="InterPro" id="IPR022636">
    <property type="entry name" value="S-AdoMet_synthetase_sfam"/>
</dbReference>
<dbReference type="PROSITE" id="PS00377">
    <property type="entry name" value="ADOMET_SYNTHASE_2"/>
    <property type="match status" value="1"/>
</dbReference>
<dbReference type="GO" id="GO:0005524">
    <property type="term" value="F:ATP binding"/>
    <property type="evidence" value="ECO:0007669"/>
    <property type="project" value="UniProtKB-UniRule"/>
</dbReference>
<evidence type="ECO:0000313" key="16">
    <source>
        <dbReference type="EMBL" id="AFQ03838.1"/>
    </source>
</evidence>
<comment type="similarity">
    <text evidence="2 10 12">Belongs to the AdoMet synthase family.</text>
</comment>
<dbReference type="SMR" id="A0ABC7ZHT2"/>
<accession>A0ABC7ZHT2</accession>
<feature type="binding site" evidence="10">
    <location>
        <position position="258"/>
    </location>
    <ligand>
        <name>ATP</name>
        <dbReference type="ChEBI" id="CHEBI:30616"/>
        <note>ligand shared between two neighboring subunits</note>
    </ligand>
</feature>
<dbReference type="Pfam" id="PF02772">
    <property type="entry name" value="S-AdoMet_synt_M"/>
    <property type="match status" value="1"/>
</dbReference>
<dbReference type="CDD" id="cd18079">
    <property type="entry name" value="S-AdoMet_synt"/>
    <property type="match status" value="1"/>
</dbReference>
<feature type="binding site" evidence="10">
    <location>
        <position position="235"/>
    </location>
    <ligand>
        <name>L-methionine</name>
        <dbReference type="ChEBI" id="CHEBI:57844"/>
        <note>ligand shared between two neighboring subunits</note>
    </ligand>
</feature>
<dbReference type="InterPro" id="IPR022631">
    <property type="entry name" value="ADOMET_SYNTHASE_CS"/>
</dbReference>
<keyword evidence="9 10" id="KW-0630">Potassium</keyword>
<dbReference type="NCBIfam" id="TIGR01034">
    <property type="entry name" value="metK"/>
    <property type="match status" value="1"/>
</dbReference>
<dbReference type="KEGG" id="mgx:CM1_00230"/>
<gene>
    <name evidence="10" type="primary">metK</name>
    <name evidence="16" type="ORF">CM1_00230</name>
</gene>
<evidence type="ECO:0000256" key="1">
    <source>
        <dbReference type="ARBA" id="ARBA00005224"/>
    </source>
</evidence>
<dbReference type="RefSeq" id="WP_009885709.1">
    <property type="nucleotide sequence ID" value="NC_018497.1"/>
</dbReference>
<keyword evidence="5 10" id="KW-0479">Metal-binding</keyword>
<feature type="domain" description="S-adenosylmethionine synthetase C-terminal" evidence="15">
    <location>
        <begin position="229"/>
        <end position="368"/>
    </location>
</feature>
<dbReference type="GO" id="GO:0006730">
    <property type="term" value="P:one-carbon metabolic process"/>
    <property type="evidence" value="ECO:0007669"/>
    <property type="project" value="UniProtKB-KW"/>
</dbReference>
<comment type="function">
    <text evidence="10">Catalyzes the formation of S-adenosylmethionine (AdoMet) from methionine and ATP. The overall synthetic reaction is composed of two sequential steps, AdoMet formation and the subsequent tripolyphosphate hydrolysis which occurs prior to release of AdoMet from the enzyme.</text>
</comment>
<dbReference type="Pfam" id="PF02773">
    <property type="entry name" value="S-AdoMet_synt_C"/>
    <property type="match status" value="1"/>
</dbReference>
<feature type="binding site" evidence="10">
    <location>
        <position position="235"/>
    </location>
    <ligand>
        <name>ATP</name>
        <dbReference type="ChEBI" id="CHEBI:30616"/>
        <note>ligand shared between two neighboring subunits</note>
    </ligand>
</feature>
<keyword evidence="7 10" id="KW-0067">ATP-binding</keyword>
<comment type="subcellular location">
    <subcellularLocation>
        <location evidence="10 11">Cytoplasm</location>
    </subcellularLocation>
</comment>
<keyword evidence="8 10" id="KW-0460">Magnesium</keyword>
<feature type="domain" description="S-adenosylmethionine synthetase central" evidence="14">
    <location>
        <begin position="113"/>
        <end position="227"/>
    </location>
</feature>
<keyword evidence="10" id="KW-0963">Cytoplasm</keyword>
<dbReference type="HAMAP" id="MF_00086">
    <property type="entry name" value="S_AdoMet_synth1"/>
    <property type="match status" value="1"/>
</dbReference>
<dbReference type="GO" id="GO:0000287">
    <property type="term" value="F:magnesium ion binding"/>
    <property type="evidence" value="ECO:0007669"/>
    <property type="project" value="UniProtKB-UniRule"/>
</dbReference>
<evidence type="ECO:0000256" key="2">
    <source>
        <dbReference type="ARBA" id="ARBA00009685"/>
    </source>
</evidence>
<dbReference type="Gene3D" id="3.30.300.10">
    <property type="match status" value="3"/>
</dbReference>
<dbReference type="InterPro" id="IPR022629">
    <property type="entry name" value="S-AdoMet_synt_central"/>
</dbReference>
<evidence type="ECO:0000256" key="10">
    <source>
        <dbReference type="HAMAP-Rule" id="MF_00086"/>
    </source>
</evidence>
<proteinExistence type="inferred from homology"/>
<evidence type="ECO:0000256" key="4">
    <source>
        <dbReference type="ARBA" id="ARBA00022679"/>
    </source>
</evidence>
<dbReference type="GO" id="GO:0005737">
    <property type="term" value="C:cytoplasm"/>
    <property type="evidence" value="ECO:0007669"/>
    <property type="project" value="UniProtKB-SubCell"/>
</dbReference>
<name>A0ABC7ZHT2_MYCGT</name>
<evidence type="ECO:0000256" key="7">
    <source>
        <dbReference type="ARBA" id="ARBA00022840"/>
    </source>
</evidence>
<feature type="region of interest" description="Flexible loop" evidence="10">
    <location>
        <begin position="99"/>
        <end position="109"/>
    </location>
</feature>
<dbReference type="Proteomes" id="UP000005254">
    <property type="component" value="Chromosome"/>
</dbReference>
<dbReference type="InterPro" id="IPR022628">
    <property type="entry name" value="S-AdoMet_synt_N"/>
</dbReference>
<feature type="binding site" description="in other chain" evidence="10">
    <location>
        <position position="22"/>
    </location>
    <ligand>
        <name>ATP</name>
        <dbReference type="ChEBI" id="CHEBI:30616"/>
        <note>ligand shared between two neighboring subunits</note>
    </ligand>
</feature>
<protein>
    <recommendedName>
        <fullName evidence="10">S-adenosylmethionine synthase</fullName>
        <shortName evidence="10">AdoMet synthase</shortName>
        <ecNumber evidence="10">2.5.1.6</ecNumber>
    </recommendedName>
    <alternativeName>
        <fullName evidence="10">MAT</fullName>
    </alternativeName>
    <alternativeName>
        <fullName evidence="10">Methionine adenosyltransferase</fullName>
    </alternativeName>
</protein>
<feature type="domain" description="S-adenosylmethionine synthetase N-terminal" evidence="13">
    <location>
        <begin position="13"/>
        <end position="92"/>
    </location>
</feature>
<comment type="cofactor">
    <cofactor evidence="10">
        <name>Mg(2+)</name>
        <dbReference type="ChEBI" id="CHEBI:18420"/>
    </cofactor>
    <text evidence="10">Binds 2 divalent ions per subunit.</text>
</comment>
<comment type="subunit">
    <text evidence="10">Homotetramer; dimer of dimers.</text>
</comment>
<evidence type="ECO:0000256" key="11">
    <source>
        <dbReference type="RuleBase" id="RU000542"/>
    </source>
</evidence>
<evidence type="ECO:0000256" key="12">
    <source>
        <dbReference type="RuleBase" id="RU004462"/>
    </source>
</evidence>
<dbReference type="EMBL" id="CP003772">
    <property type="protein sequence ID" value="AFQ03838.1"/>
    <property type="molecule type" value="Genomic_DNA"/>
</dbReference>
<evidence type="ECO:0000256" key="6">
    <source>
        <dbReference type="ARBA" id="ARBA00022741"/>
    </source>
</evidence>
<feature type="binding site" description="in other chain" evidence="10">
    <location>
        <position position="63"/>
    </location>
    <ligand>
        <name>L-methionine</name>
        <dbReference type="ChEBI" id="CHEBI:57844"/>
        <note>ligand shared between two neighboring subunits</note>
    </ligand>
</feature>
<evidence type="ECO:0000256" key="9">
    <source>
        <dbReference type="ARBA" id="ARBA00022958"/>
    </source>
</evidence>
<dbReference type="InterPro" id="IPR022630">
    <property type="entry name" value="S-AdoMet_synt_C"/>
</dbReference>
<sequence length="383" mass="42716">MAIRIKSTRVGRFVSESVGLGHPDKICDQIADSILDQCLLQSKTSHVACEVFASKNLILIGGEISTSGYVDVVQTAWRILRNLGYNETDFSFLSCINNQSLEINQAVLKNNEINAGDQGITVGYAVNETKQLMPLGVLLAHSFLKQAEKLTKQFDFLKNDMKSQVVLNYSLNQVECEEVLLSIQHTNAISLTELRKVIENNVILPVLNQYGFQDKKPTCLVNPGGSFVLGGPMADTGLTGRKIIVDTYGPYAHHGGGSFSGKDPSKVDRTGAYFARFIAKHIVSLGWASECEVSISWVFSKPNPQSITVKCFNTNIQYDEVLINRVVNNYFNWSITKIIDKLKLLDFVKYSDYAVYGHFGNDLSPWEQPTELDKLECLIKNFH</sequence>
<organism evidence="16 17">
    <name type="scientific">Mycoplasmoides genitalium M6320</name>
    <dbReference type="NCBI Taxonomy" id="662945"/>
    <lineage>
        <taxon>Bacteria</taxon>
        <taxon>Bacillati</taxon>
        <taxon>Mycoplasmatota</taxon>
        <taxon>Mycoplasmoidales</taxon>
        <taxon>Mycoplasmoidaceae</taxon>
        <taxon>Mycoplasmoides</taxon>
    </lineage>
</organism>
<dbReference type="EC" id="2.5.1.6" evidence="10"/>
<dbReference type="AlphaFoldDB" id="A0ABC7ZHT2"/>
<dbReference type="GO" id="GO:0004478">
    <property type="term" value="F:methionine adenosyltransferase activity"/>
    <property type="evidence" value="ECO:0007669"/>
    <property type="project" value="UniProtKB-UniRule"/>
</dbReference>
<evidence type="ECO:0000259" key="13">
    <source>
        <dbReference type="Pfam" id="PF00438"/>
    </source>
</evidence>
<evidence type="ECO:0000313" key="17">
    <source>
        <dbReference type="Proteomes" id="UP000005254"/>
    </source>
</evidence>
<comment type="pathway">
    <text evidence="1 10">Amino-acid biosynthesis; S-adenosyl-L-methionine biosynthesis; S-adenosyl-L-methionine from L-methionine: step 1/1.</text>
</comment>
<dbReference type="GeneID" id="99646855"/>
<dbReference type="InterPro" id="IPR002133">
    <property type="entry name" value="S-AdoMet_synthetase"/>
</dbReference>
<feature type="binding site" evidence="10">
    <location>
        <position position="50"/>
    </location>
    <ligand>
        <name>K(+)</name>
        <dbReference type="ChEBI" id="CHEBI:29103"/>
    </ligand>
</feature>
<dbReference type="PANTHER" id="PTHR11964">
    <property type="entry name" value="S-ADENOSYLMETHIONINE SYNTHETASE"/>
    <property type="match status" value="1"/>
</dbReference>
<evidence type="ECO:0000256" key="3">
    <source>
        <dbReference type="ARBA" id="ARBA00022563"/>
    </source>
</evidence>
<feature type="binding site" evidence="10">
    <location>
        <position position="24"/>
    </location>
    <ligand>
        <name>Mg(2+)</name>
        <dbReference type="ChEBI" id="CHEBI:18420"/>
    </ligand>
</feature>
<feature type="binding site" description="in other chain" evidence="10">
    <location>
        <position position="266"/>
    </location>
    <ligand>
        <name>L-methionine</name>
        <dbReference type="ChEBI" id="CHEBI:57844"/>
        <note>ligand shared between two neighboring subunits</note>
    </ligand>
</feature>
<feature type="binding site" description="in other chain" evidence="10">
    <location>
        <position position="99"/>
    </location>
    <ligand>
        <name>L-methionine</name>
        <dbReference type="ChEBI" id="CHEBI:57844"/>
        <note>ligand shared between two neighboring subunits</note>
    </ligand>
</feature>
<comment type="catalytic activity">
    <reaction evidence="10">
        <text>L-methionine + ATP + H2O = S-adenosyl-L-methionine + phosphate + diphosphate</text>
        <dbReference type="Rhea" id="RHEA:21080"/>
        <dbReference type="ChEBI" id="CHEBI:15377"/>
        <dbReference type="ChEBI" id="CHEBI:30616"/>
        <dbReference type="ChEBI" id="CHEBI:33019"/>
        <dbReference type="ChEBI" id="CHEBI:43474"/>
        <dbReference type="ChEBI" id="CHEBI:57844"/>
        <dbReference type="ChEBI" id="CHEBI:59789"/>
        <dbReference type="EC" id="2.5.1.6"/>
    </reaction>
</comment>
<feature type="binding site" evidence="10">
    <location>
        <position position="262"/>
    </location>
    <ligand>
        <name>ATP</name>
        <dbReference type="ChEBI" id="CHEBI:30616"/>
        <note>ligand shared between two neighboring subunits</note>
    </ligand>
</feature>